<dbReference type="InterPro" id="IPR036138">
    <property type="entry name" value="PBP_dimer_sf"/>
</dbReference>
<evidence type="ECO:0000256" key="1">
    <source>
        <dbReference type="ARBA" id="ARBA00004370"/>
    </source>
</evidence>
<dbReference type="Pfam" id="PF03717">
    <property type="entry name" value="PBP_dimer"/>
    <property type="match status" value="1"/>
</dbReference>
<gene>
    <name evidence="8" type="ORF">FOE78_11065</name>
</gene>
<dbReference type="InterPro" id="IPR007887">
    <property type="entry name" value="MecA_N"/>
</dbReference>
<dbReference type="SUPFAM" id="SSF56519">
    <property type="entry name" value="Penicillin binding protein dimerisation domain"/>
    <property type="match status" value="1"/>
</dbReference>
<comment type="similarity">
    <text evidence="2">Belongs to the transpeptidase family.</text>
</comment>
<dbReference type="Pfam" id="PF05223">
    <property type="entry name" value="MecA_N"/>
    <property type="match status" value="1"/>
</dbReference>
<comment type="subcellular location">
    <subcellularLocation>
        <location evidence="1">Membrane</location>
    </subcellularLocation>
</comment>
<keyword evidence="9" id="KW-1185">Reference proteome</keyword>
<dbReference type="Proteomes" id="UP000319263">
    <property type="component" value="Chromosome"/>
</dbReference>
<dbReference type="GO" id="GO:0005886">
    <property type="term" value="C:plasma membrane"/>
    <property type="evidence" value="ECO:0007669"/>
    <property type="project" value="TreeGrafter"/>
</dbReference>
<dbReference type="SUPFAM" id="SSF56601">
    <property type="entry name" value="beta-lactamase/transpeptidase-like"/>
    <property type="match status" value="1"/>
</dbReference>
<proteinExistence type="inferred from homology"/>
<evidence type="ECO:0000313" key="9">
    <source>
        <dbReference type="Proteomes" id="UP000319263"/>
    </source>
</evidence>
<evidence type="ECO:0000259" key="7">
    <source>
        <dbReference type="Pfam" id="PF05223"/>
    </source>
</evidence>
<feature type="domain" description="Penicillin-binding protein dimerisation" evidence="6">
    <location>
        <begin position="139"/>
        <end position="294"/>
    </location>
</feature>
<keyword evidence="3" id="KW-0472">Membrane</keyword>
<reference evidence="8 9" key="1">
    <citation type="submission" date="2019-07" db="EMBL/GenBank/DDBJ databases">
        <title>Microlunatus dokdonensis sp. nov. isolated from the rhizospheric soil of the wild plant Elymus tsukushiensis.</title>
        <authorList>
            <person name="Ghim S.-Y."/>
            <person name="Hwang Y.-J."/>
            <person name="Son J.-S."/>
            <person name="Shin J.-H."/>
        </authorList>
    </citation>
    <scope>NUCLEOTIDE SEQUENCE [LARGE SCALE GENOMIC DNA]</scope>
    <source>
        <strain evidence="8 9">KUDC0627</strain>
    </source>
</reference>
<dbReference type="Gene3D" id="3.40.710.10">
    <property type="entry name" value="DD-peptidase/beta-lactamase superfamily"/>
    <property type="match status" value="1"/>
</dbReference>
<dbReference type="PANTHER" id="PTHR30627">
    <property type="entry name" value="PEPTIDOGLYCAN D,D-TRANSPEPTIDASE"/>
    <property type="match status" value="1"/>
</dbReference>
<dbReference type="Gene3D" id="3.90.1310.10">
    <property type="entry name" value="Penicillin-binding protein 2a (Domain 2)"/>
    <property type="match status" value="1"/>
</dbReference>
<protein>
    <submittedName>
        <fullName evidence="8">Penicillin-binding protein</fullName>
    </submittedName>
</protein>
<evidence type="ECO:0000256" key="2">
    <source>
        <dbReference type="ARBA" id="ARBA00007171"/>
    </source>
</evidence>
<dbReference type="EMBL" id="CP041692">
    <property type="protein sequence ID" value="QDP98739.1"/>
    <property type="molecule type" value="Genomic_DNA"/>
</dbReference>
<feature type="domain" description="NTF2-like N-terminal transpeptidase" evidence="7">
    <location>
        <begin position="24"/>
        <end position="130"/>
    </location>
</feature>
<evidence type="ECO:0000259" key="5">
    <source>
        <dbReference type="Pfam" id="PF00905"/>
    </source>
</evidence>
<evidence type="ECO:0000259" key="6">
    <source>
        <dbReference type="Pfam" id="PF03717"/>
    </source>
</evidence>
<accession>A0A516Q5L7</accession>
<dbReference type="InterPro" id="IPR050515">
    <property type="entry name" value="Beta-lactam/transpept"/>
</dbReference>
<evidence type="ECO:0000313" key="8">
    <source>
        <dbReference type="EMBL" id="QDP98739.1"/>
    </source>
</evidence>
<feature type="region of interest" description="Disordered" evidence="4">
    <location>
        <begin position="296"/>
        <end position="321"/>
    </location>
</feature>
<dbReference type="InterPro" id="IPR012338">
    <property type="entry name" value="Beta-lactam/transpept-like"/>
</dbReference>
<dbReference type="GO" id="GO:0046677">
    <property type="term" value="P:response to antibiotic"/>
    <property type="evidence" value="ECO:0007669"/>
    <property type="project" value="InterPro"/>
</dbReference>
<dbReference type="GO" id="GO:0071972">
    <property type="term" value="F:peptidoglycan L,D-transpeptidase activity"/>
    <property type="evidence" value="ECO:0007669"/>
    <property type="project" value="TreeGrafter"/>
</dbReference>
<sequence length="639" mass="65528">MITGLVGCSGKVSLPGKDDVSGARSATQKLATALSKEDLSTVAFSTDAAAANKAFQSLIDPLGSAKLTATASGDPQVDGDHATGKITMSWQLPGASKPWAYTVSAELTKPDQTWQTVWKPSLVQPDLVNGSQLSMSREQSKRGNIIGGDGTALMKQRAVVRVGLDKSRVSASQAAKSATELAELVGIDAGNYTDEVKAAGSKAFVEAIVFRANDPDLPSDAKISAIDGAVGLDDTAVLGPSKTFAAPVLGTVGEATKEIVDKSDGQIAAGDQVGLSGLEARYDEQLRGTPDISVRVVPPQQSSASPSPSPSAGTSGSASPITHTTQVFHEDGKAGKSLKISLDSKLQTAAEDALADTKPASALVAIKPSTGEIVAAANGQGADNQNIATYGQYPPGSTFKIIDALALIRQGMKPTDTVNCPATITVNGRKFKNYNDYPSSKLGSVSLRTAFANSCNTAFIGLRDKVDSDDLNAAAASLGMGTDYDVGFPAYFGSIPKPESETERAAEMIGQGRVQASPMAMAAVTASVQAGKTVIPQLVSGKSATSKGKPLTSSEVKQLRELMHAVVTEGSGAMLASLQPPSIIAKTGTAEYGTKTPPDTHAWMVAGQGDLAVAVFVGEGDSGSGVAGPLLKQFLQDAG</sequence>
<dbReference type="GO" id="GO:0071555">
    <property type="term" value="P:cell wall organization"/>
    <property type="evidence" value="ECO:0007669"/>
    <property type="project" value="TreeGrafter"/>
</dbReference>
<dbReference type="KEGG" id="mik:FOE78_11065"/>
<organism evidence="8 9">
    <name type="scientific">Microlunatus elymi</name>
    <dbReference type="NCBI Taxonomy" id="2596828"/>
    <lineage>
        <taxon>Bacteria</taxon>
        <taxon>Bacillati</taxon>
        <taxon>Actinomycetota</taxon>
        <taxon>Actinomycetes</taxon>
        <taxon>Propionibacteriales</taxon>
        <taxon>Propionibacteriaceae</taxon>
        <taxon>Microlunatus</taxon>
    </lineage>
</organism>
<feature type="compositionally biased region" description="Low complexity" evidence="4">
    <location>
        <begin position="298"/>
        <end position="320"/>
    </location>
</feature>
<dbReference type="AlphaFoldDB" id="A0A516Q5L7"/>
<dbReference type="Pfam" id="PF00905">
    <property type="entry name" value="Transpeptidase"/>
    <property type="match status" value="1"/>
</dbReference>
<evidence type="ECO:0000256" key="3">
    <source>
        <dbReference type="ARBA" id="ARBA00023136"/>
    </source>
</evidence>
<evidence type="ECO:0000256" key="4">
    <source>
        <dbReference type="SAM" id="MobiDB-lite"/>
    </source>
</evidence>
<dbReference type="GO" id="GO:0008658">
    <property type="term" value="F:penicillin binding"/>
    <property type="evidence" value="ECO:0007669"/>
    <property type="project" value="InterPro"/>
</dbReference>
<dbReference type="InterPro" id="IPR005311">
    <property type="entry name" value="PBP_dimer"/>
</dbReference>
<name>A0A516Q5L7_9ACTN</name>
<dbReference type="PANTHER" id="PTHR30627:SF24">
    <property type="entry name" value="PENICILLIN-BINDING PROTEIN 4B"/>
    <property type="match status" value="1"/>
</dbReference>
<feature type="domain" description="Penicillin-binding protein transpeptidase" evidence="5">
    <location>
        <begin position="363"/>
        <end position="635"/>
    </location>
</feature>
<dbReference type="InterPro" id="IPR001460">
    <property type="entry name" value="PCN-bd_Tpept"/>
</dbReference>
<dbReference type="OrthoDB" id="5241017at2"/>